<protein>
    <submittedName>
        <fullName evidence="8">Pectinesterase family protein</fullName>
    </submittedName>
</protein>
<evidence type="ECO:0000256" key="2">
    <source>
        <dbReference type="ARBA" id="ARBA00008891"/>
    </source>
</evidence>
<dbReference type="InterPro" id="IPR012334">
    <property type="entry name" value="Pectin_lyas_fold"/>
</dbReference>
<keyword evidence="9" id="KW-1185">Reference proteome</keyword>
<dbReference type="Pfam" id="PF01095">
    <property type="entry name" value="Pectinesterase"/>
    <property type="match status" value="1"/>
</dbReference>
<evidence type="ECO:0000256" key="6">
    <source>
        <dbReference type="PROSITE-ProRule" id="PRU10040"/>
    </source>
</evidence>
<dbReference type="InterPro" id="IPR006626">
    <property type="entry name" value="PbH1"/>
</dbReference>
<dbReference type="EMBL" id="JBHSQJ010000157">
    <property type="protein sequence ID" value="MFC5911348.1"/>
    <property type="molecule type" value="Genomic_DNA"/>
</dbReference>
<evidence type="ECO:0000313" key="8">
    <source>
        <dbReference type="EMBL" id="MFC5911348.1"/>
    </source>
</evidence>
<evidence type="ECO:0000259" key="7">
    <source>
        <dbReference type="Pfam" id="PF01095"/>
    </source>
</evidence>
<dbReference type="InterPro" id="IPR033131">
    <property type="entry name" value="Pectinesterase_Asp_AS"/>
</dbReference>
<dbReference type="InterPro" id="IPR011050">
    <property type="entry name" value="Pectin_lyase_fold/virulence"/>
</dbReference>
<dbReference type="Proteomes" id="UP001596174">
    <property type="component" value="Unassembled WGS sequence"/>
</dbReference>
<dbReference type="RefSeq" id="WP_380590147.1">
    <property type="nucleotide sequence ID" value="NZ_JBHSQJ010000157.1"/>
</dbReference>
<dbReference type="SUPFAM" id="SSF51126">
    <property type="entry name" value="Pectin lyase-like"/>
    <property type="match status" value="2"/>
</dbReference>
<keyword evidence="3" id="KW-0378">Hydrolase</keyword>
<dbReference type="PANTHER" id="PTHR31321:SF57">
    <property type="entry name" value="PECTINESTERASE 53-RELATED"/>
    <property type="match status" value="1"/>
</dbReference>
<dbReference type="SMART" id="SM00710">
    <property type="entry name" value="PbH1"/>
    <property type="match status" value="5"/>
</dbReference>
<sequence>MSPHSRRQHRRSRTLRRVLAAAGALAVVGGVAAALPLFAGASTGTPSAARTLTVAADGSGQYRTVQAAVNAAAAGDTISIAKGTYHEVVDVPRSKTGLSLVGATGNAEDVVITYGNAGGTAKPGGGTYGTAGSATATFSAAGMTVRNLTITNSFSKKAHPEITAGQAVALNAQGDRQVYDNDRFIGHQDTLLAWSPSATAQTRQYFRSVFVKGDTDFIFGNATAVFDHANIQAIDDGAAAGGLNGFITAANTDASKKYGFLIADSTVSSTAAANTYYLGRPWHPSSTAVAQVVFRDTALPAAVKKASPWTDMGGFSWKSARFDSYADTGAGAAVNANSPQLTTARAADYTVAKYLAGTDGWAPFGTSGSTAAATAGATAQASTPAAATAGGSAFATATGDARTVTEPKAPATVCATVSSKLAWSGRTSSSANETTPPDTARIQRALDSCTQSGSSTVAVKLAASGSGAAFLSGPLTVHKGEVLLLDSGVTLYASRNPADYQVSGKPRCGTLSSGKGGCTAFLTVSGANAGIEAVRAASGSQGRIDGRGDQTILGTSTTWWGLATQAQQQNKNQNNPRLIQANSSDNFTLYHVDLLNSPNFHVVYNGGTGFTAWGVRIRTPATARNTDGIDPAGATNVTINDSYIMTGDDGVAIKGGGAASRNITVENSHFYGTHGISIGSETNSGVSNVLVRDNTVTGTDALGNASVSSVGIRIKSSPGNGGKVSDVSYLDTCVTLVKAPMVFDTHYSGGTGSYTPYFTGIVVDGFRSTASTSSARSTFAGLSSRYPLGLTLADVAVDTTANTSSYAQIRTYDSNLRPSGTGVTVTAVPGSGSVPSCSFPAYPNL</sequence>
<dbReference type="Gene3D" id="2.160.20.10">
    <property type="entry name" value="Single-stranded right-handed beta-helix, Pectin lyase-like"/>
    <property type="match status" value="2"/>
</dbReference>
<reference evidence="9" key="1">
    <citation type="journal article" date="2019" name="Int. J. Syst. Evol. Microbiol.">
        <title>The Global Catalogue of Microorganisms (GCM) 10K type strain sequencing project: providing services to taxonomists for standard genome sequencing and annotation.</title>
        <authorList>
            <consortium name="The Broad Institute Genomics Platform"/>
            <consortium name="The Broad Institute Genome Sequencing Center for Infectious Disease"/>
            <person name="Wu L."/>
            <person name="Ma J."/>
        </authorList>
    </citation>
    <scope>NUCLEOTIDE SEQUENCE [LARGE SCALE GENOMIC DNA]</scope>
    <source>
        <strain evidence="9">JCM 4816</strain>
    </source>
</reference>
<dbReference type="InterPro" id="IPR006311">
    <property type="entry name" value="TAT_signal"/>
</dbReference>
<feature type="active site" evidence="6">
    <location>
        <position position="216"/>
    </location>
</feature>
<dbReference type="PANTHER" id="PTHR31321">
    <property type="entry name" value="ACYL-COA THIOESTER HYDROLASE YBHC-RELATED"/>
    <property type="match status" value="1"/>
</dbReference>
<evidence type="ECO:0000256" key="3">
    <source>
        <dbReference type="ARBA" id="ARBA00022801"/>
    </source>
</evidence>
<keyword evidence="5" id="KW-0326">Glycosidase</keyword>
<dbReference type="InterPro" id="IPR000070">
    <property type="entry name" value="Pectinesterase_cat"/>
</dbReference>
<evidence type="ECO:0000256" key="1">
    <source>
        <dbReference type="ARBA" id="ARBA00008834"/>
    </source>
</evidence>
<gene>
    <name evidence="8" type="ORF">ACFP3V_29615</name>
</gene>
<comment type="similarity">
    <text evidence="1">Belongs to the glycosyl hydrolase 28 family.</text>
</comment>
<comment type="similarity">
    <text evidence="2">Belongs to the pectinesterase family.</text>
</comment>
<evidence type="ECO:0000313" key="9">
    <source>
        <dbReference type="Proteomes" id="UP001596174"/>
    </source>
</evidence>
<keyword evidence="4" id="KW-0063">Aspartyl esterase</keyword>
<dbReference type="PROSITE" id="PS51318">
    <property type="entry name" value="TAT"/>
    <property type="match status" value="1"/>
</dbReference>
<accession>A0ABW1GBD7</accession>
<proteinExistence type="inferred from homology"/>
<comment type="caution">
    <text evidence="8">The sequence shown here is derived from an EMBL/GenBank/DDBJ whole genome shotgun (WGS) entry which is preliminary data.</text>
</comment>
<evidence type="ECO:0000256" key="5">
    <source>
        <dbReference type="ARBA" id="ARBA00023295"/>
    </source>
</evidence>
<feature type="domain" description="Pectinesterase catalytic" evidence="7">
    <location>
        <begin position="52"/>
        <end position="357"/>
    </location>
</feature>
<evidence type="ECO:0000256" key="4">
    <source>
        <dbReference type="ARBA" id="ARBA00023085"/>
    </source>
</evidence>
<organism evidence="8 9">
    <name type="scientific">Streptacidiphilus monticola</name>
    <dbReference type="NCBI Taxonomy" id="2161674"/>
    <lineage>
        <taxon>Bacteria</taxon>
        <taxon>Bacillati</taxon>
        <taxon>Actinomycetota</taxon>
        <taxon>Actinomycetes</taxon>
        <taxon>Kitasatosporales</taxon>
        <taxon>Streptomycetaceae</taxon>
        <taxon>Streptacidiphilus</taxon>
    </lineage>
</organism>
<dbReference type="Pfam" id="PF00295">
    <property type="entry name" value="Glyco_hydro_28"/>
    <property type="match status" value="1"/>
</dbReference>
<name>A0ABW1GBD7_9ACTN</name>
<dbReference type="InterPro" id="IPR000743">
    <property type="entry name" value="Glyco_hydro_28"/>
</dbReference>
<dbReference type="PROSITE" id="PS00503">
    <property type="entry name" value="PECTINESTERASE_2"/>
    <property type="match status" value="1"/>
</dbReference>